<evidence type="ECO:0000256" key="2">
    <source>
        <dbReference type="SAM" id="Phobius"/>
    </source>
</evidence>
<evidence type="ECO:0000313" key="4">
    <source>
        <dbReference type="EMBL" id="KAK7522240.1"/>
    </source>
</evidence>
<feature type="chain" id="PRO_5046420053" evidence="3">
    <location>
        <begin position="19"/>
        <end position="357"/>
    </location>
</feature>
<dbReference type="Proteomes" id="UP001363622">
    <property type="component" value="Unassembled WGS sequence"/>
</dbReference>
<keyword evidence="2" id="KW-1133">Transmembrane helix</keyword>
<keyword evidence="5" id="KW-1185">Reference proteome</keyword>
<proteinExistence type="predicted"/>
<comment type="caution">
    <text evidence="4">The sequence shown here is derived from an EMBL/GenBank/DDBJ whole genome shotgun (WGS) entry which is preliminary data.</text>
</comment>
<sequence length="357" mass="40244">MTITITITMTMTLTLTLTLTTHNQDDPAPICRRRTANTFFFFFFFFLFFSFFPSLREQRQNIPVVRFMTARRTTRLASLEVLNFLSVSQASSRQPYIRYLVQNSIALLLSACISDVPQSLVPAVKYHAASRQASLRILSLDTSPVTRHEPPPPRQHPSPTQPCPDSECQEFNRSSTAIWNESRRRSHCELISSLGAPPRSSRNHPTLRPKPPNVKAPRAFVTLGRIIIIIIIIIVQNHSFINASVALRLQGSRISPVTSHSLHTCRYFGRPKFYWSTCINLGRARINTSSSSQPASQPATLVDSHMYGLRMPIQQGATLSRPLVRERRHHPPSRGLRLLLVSGCFIFLSLSRSVVGG</sequence>
<evidence type="ECO:0000256" key="1">
    <source>
        <dbReference type="SAM" id="MobiDB-lite"/>
    </source>
</evidence>
<keyword evidence="3" id="KW-0732">Signal</keyword>
<feature type="region of interest" description="Disordered" evidence="1">
    <location>
        <begin position="142"/>
        <end position="169"/>
    </location>
</feature>
<reference evidence="4 5" key="1">
    <citation type="submission" date="2024-04" db="EMBL/GenBank/DDBJ databases">
        <title>Phyllosticta paracitricarpa is synonymous to the EU quarantine fungus P. citricarpa based on phylogenomic analyses.</title>
        <authorList>
            <consortium name="Lawrence Berkeley National Laboratory"/>
            <person name="Van Ingen-Buijs V.A."/>
            <person name="Van Westerhoven A.C."/>
            <person name="Haridas S."/>
            <person name="Skiadas P."/>
            <person name="Martin F."/>
            <person name="Groenewald J.Z."/>
            <person name="Crous P.W."/>
            <person name="Seidl M.F."/>
        </authorList>
    </citation>
    <scope>NUCLEOTIDE SEQUENCE [LARGE SCALE GENOMIC DNA]</scope>
    <source>
        <strain evidence="4 5">CBS 123371</strain>
    </source>
</reference>
<feature type="region of interest" description="Disordered" evidence="1">
    <location>
        <begin position="193"/>
        <end position="214"/>
    </location>
</feature>
<organism evidence="4 5">
    <name type="scientific">Phyllosticta citriasiana</name>
    <dbReference type="NCBI Taxonomy" id="595635"/>
    <lineage>
        <taxon>Eukaryota</taxon>
        <taxon>Fungi</taxon>
        <taxon>Dikarya</taxon>
        <taxon>Ascomycota</taxon>
        <taxon>Pezizomycotina</taxon>
        <taxon>Dothideomycetes</taxon>
        <taxon>Dothideomycetes incertae sedis</taxon>
        <taxon>Botryosphaeriales</taxon>
        <taxon>Phyllostictaceae</taxon>
        <taxon>Phyllosticta</taxon>
    </lineage>
</organism>
<feature type="signal peptide" evidence="3">
    <location>
        <begin position="1"/>
        <end position="18"/>
    </location>
</feature>
<feature type="transmembrane region" description="Helical" evidence="2">
    <location>
        <begin position="39"/>
        <end position="56"/>
    </location>
</feature>
<name>A0ABR1KVN2_9PEZI</name>
<keyword evidence="2" id="KW-0812">Transmembrane</keyword>
<keyword evidence="2" id="KW-0472">Membrane</keyword>
<evidence type="ECO:0000256" key="3">
    <source>
        <dbReference type="SAM" id="SignalP"/>
    </source>
</evidence>
<evidence type="ECO:0000313" key="5">
    <source>
        <dbReference type="Proteomes" id="UP001363622"/>
    </source>
</evidence>
<gene>
    <name evidence="4" type="ORF">IWZ03DRAFT_113341</name>
</gene>
<dbReference type="EMBL" id="JBBPHU010000002">
    <property type="protein sequence ID" value="KAK7522240.1"/>
    <property type="molecule type" value="Genomic_DNA"/>
</dbReference>
<accession>A0ABR1KVN2</accession>
<feature type="compositionally biased region" description="Pro residues" evidence="1">
    <location>
        <begin position="152"/>
        <end position="162"/>
    </location>
</feature>
<protein>
    <submittedName>
        <fullName evidence="4">Uncharacterized protein</fullName>
    </submittedName>
</protein>